<organism evidence="1 2">
    <name type="scientific">Pseudobutyrivibrio ruminis</name>
    <dbReference type="NCBI Taxonomy" id="46206"/>
    <lineage>
        <taxon>Bacteria</taxon>
        <taxon>Bacillati</taxon>
        <taxon>Bacillota</taxon>
        <taxon>Clostridia</taxon>
        <taxon>Lachnospirales</taxon>
        <taxon>Lachnospiraceae</taxon>
        <taxon>Pseudobutyrivibrio</taxon>
    </lineage>
</organism>
<dbReference type="InterPro" id="IPR025586">
    <property type="entry name" value="PcfJ"/>
</dbReference>
<reference evidence="1 2" key="2">
    <citation type="submission" date="2017-10" db="EMBL/GenBank/DDBJ databases">
        <authorList>
            <person name="Banno H."/>
            <person name="Chua N.-H."/>
        </authorList>
    </citation>
    <scope>NUCLEOTIDE SEQUENCE [LARGE SCALE GENOMIC DNA]</scope>
    <source>
        <strain evidence="1 2">JK626</strain>
    </source>
</reference>
<accession>A0A2G3DYA5</accession>
<evidence type="ECO:0000313" key="2">
    <source>
        <dbReference type="Proteomes" id="UP000225889"/>
    </source>
</evidence>
<dbReference type="Pfam" id="PF14284">
    <property type="entry name" value="PcfJ"/>
    <property type="match status" value="1"/>
</dbReference>
<evidence type="ECO:0000313" key="1">
    <source>
        <dbReference type="EMBL" id="PHU36032.1"/>
    </source>
</evidence>
<dbReference type="EMBL" id="PDYF01000007">
    <property type="protein sequence ID" value="PHU36032.1"/>
    <property type="molecule type" value="Genomic_DNA"/>
</dbReference>
<comment type="caution">
    <text evidence="1">The sequence shown here is derived from an EMBL/GenBank/DDBJ whole genome shotgun (WGS) entry which is preliminary data.</text>
</comment>
<proteinExistence type="predicted"/>
<dbReference type="Proteomes" id="UP000225889">
    <property type="component" value="Unassembled WGS sequence"/>
</dbReference>
<name>A0A2G3DYA5_9FIRM</name>
<protein>
    <recommendedName>
        <fullName evidence="3">PcfJ-like protein</fullName>
    </recommendedName>
</protein>
<evidence type="ECO:0008006" key="3">
    <source>
        <dbReference type="Google" id="ProtNLM"/>
    </source>
</evidence>
<gene>
    <name evidence="1" type="ORF">CSX01_02005</name>
</gene>
<dbReference type="AlphaFoldDB" id="A0A2G3DYA5"/>
<sequence length="688" mass="81628">MLAESHLAFLAWERRSRSSENTISEGRCSMKKKAIKEIPFKRPKRLKNGLQAEAQSIIIDGVPHLFLDQWEDKQPSWRYILTPKEYGRYWVQSDEWDGAKLNGQFAWFYDFGMAKDVDEIAAGWAKENGYYETDFKELAREVETEQLRTAQVNNELRRRFKLQQRVADLQELPEDWEEYINNVLSGHKLYYHRHGRFTTYWCSHCGTEYTVANKQLETYEGQFEYYESAPSDGEERECLHCKQTAVCKPRGREKNGSSITKYIYLAQTTKSGGFVTRYFQATKKFMPGATERVDWVEASRTYIRDGKSQRDFQKYDCYLGERFWDDCNLAGLSNIRMYQGVIHPATWDAVADSYLKYVPVRDILDLDSRLNFAEFTLIALKWPQLEMLMKLGFEWAVQTILRNQWTSRFNVDAKKPWEFFRIKKDRMAELECEPEILQVLQLENKLNAHWNDDELQVIGQFNEEDVKTILKYMSAEKMVNRVCEYCGFTKESLRTVFEREKLRRKATLYADYLHMKDAAGFDMTNSVYLHPRNLDRAHAELVERREQIENEKFLKEKEEKFKNIPKRYRSANRHFKYESGELFIRPARTATEIILEGRIQHHCVGGDNYLDKHNRGKTYICFLRFKEDKKTPYYTVELDWEYNVLQFYAAHDKQPQKAEIEAWLNTYKETMLAKLQQDSMGTQEAKVS</sequence>
<reference evidence="1 2" key="1">
    <citation type="submission" date="2017-10" db="EMBL/GenBank/DDBJ databases">
        <title>Resolving the taxonomy of Roseburia spp., Eubacterium rectale and Agathobacter spp. through phylogenomic analysis.</title>
        <authorList>
            <person name="Sheridan P.O."/>
            <person name="Walker A.W."/>
            <person name="Duncan S.H."/>
            <person name="Scott K.P."/>
            <person name="Toole P.W.O."/>
            <person name="Luis P."/>
            <person name="Flint H.J."/>
        </authorList>
    </citation>
    <scope>NUCLEOTIDE SEQUENCE [LARGE SCALE GENOMIC DNA]</scope>
    <source>
        <strain evidence="1 2">JK626</strain>
    </source>
</reference>